<evidence type="ECO:0000256" key="1">
    <source>
        <dbReference type="SAM" id="MobiDB-lite"/>
    </source>
</evidence>
<evidence type="ECO:0000313" key="2">
    <source>
        <dbReference type="EMBL" id="KAF2711839.1"/>
    </source>
</evidence>
<dbReference type="Proteomes" id="UP000799428">
    <property type="component" value="Unassembled WGS sequence"/>
</dbReference>
<protein>
    <submittedName>
        <fullName evidence="2">Uncharacterized protein</fullName>
    </submittedName>
</protein>
<evidence type="ECO:0000313" key="3">
    <source>
        <dbReference type="Proteomes" id="UP000799428"/>
    </source>
</evidence>
<dbReference type="AlphaFoldDB" id="A0A6G1KG67"/>
<keyword evidence="3" id="KW-1185">Reference proteome</keyword>
<dbReference type="EMBL" id="MU005767">
    <property type="protein sequence ID" value="KAF2711839.1"/>
    <property type="molecule type" value="Genomic_DNA"/>
</dbReference>
<proteinExistence type="predicted"/>
<feature type="region of interest" description="Disordered" evidence="1">
    <location>
        <begin position="1"/>
        <end position="81"/>
    </location>
</feature>
<gene>
    <name evidence="2" type="ORF">K504DRAFT_230337</name>
</gene>
<reference evidence="2" key="1">
    <citation type="journal article" date="2020" name="Stud. Mycol.">
        <title>101 Dothideomycetes genomes: a test case for predicting lifestyles and emergence of pathogens.</title>
        <authorList>
            <person name="Haridas S."/>
            <person name="Albert R."/>
            <person name="Binder M."/>
            <person name="Bloem J."/>
            <person name="Labutti K."/>
            <person name="Salamov A."/>
            <person name="Andreopoulos B."/>
            <person name="Baker S."/>
            <person name="Barry K."/>
            <person name="Bills G."/>
            <person name="Bluhm B."/>
            <person name="Cannon C."/>
            <person name="Castanera R."/>
            <person name="Culley D."/>
            <person name="Daum C."/>
            <person name="Ezra D."/>
            <person name="Gonzalez J."/>
            <person name="Henrissat B."/>
            <person name="Kuo A."/>
            <person name="Liang C."/>
            <person name="Lipzen A."/>
            <person name="Lutzoni F."/>
            <person name="Magnuson J."/>
            <person name="Mondo S."/>
            <person name="Nolan M."/>
            <person name="Ohm R."/>
            <person name="Pangilinan J."/>
            <person name="Park H.-J."/>
            <person name="Ramirez L."/>
            <person name="Alfaro M."/>
            <person name="Sun H."/>
            <person name="Tritt A."/>
            <person name="Yoshinaga Y."/>
            <person name="Zwiers L.-H."/>
            <person name="Turgeon B."/>
            <person name="Goodwin S."/>
            <person name="Spatafora J."/>
            <person name="Crous P."/>
            <person name="Grigoriev I."/>
        </authorList>
    </citation>
    <scope>NUCLEOTIDE SEQUENCE</scope>
    <source>
        <strain evidence="2">CBS 279.74</strain>
    </source>
</reference>
<organism evidence="2 3">
    <name type="scientific">Pleomassaria siparia CBS 279.74</name>
    <dbReference type="NCBI Taxonomy" id="1314801"/>
    <lineage>
        <taxon>Eukaryota</taxon>
        <taxon>Fungi</taxon>
        <taxon>Dikarya</taxon>
        <taxon>Ascomycota</taxon>
        <taxon>Pezizomycotina</taxon>
        <taxon>Dothideomycetes</taxon>
        <taxon>Pleosporomycetidae</taxon>
        <taxon>Pleosporales</taxon>
        <taxon>Pleomassariaceae</taxon>
        <taxon>Pleomassaria</taxon>
    </lineage>
</organism>
<name>A0A6G1KG67_9PLEO</name>
<sequence>MIRTSTSISTSPCSSSWFSSSSSASSSVCKSTSIRQSTNTSTTSSTKSVSTISSSSSSSTKPTTSTMSTSTSTSTSTTTSTDAKSASSRAALSVSISNSTFPTPVDTLFRSKGVYSAFEVANASLPSFCSITDQHINFCKQLQDIVSVCIDDPKNNCTGTTARSLLAWVVDNELYATAVTNTVVEKVCYGWWHKTNWCKSTRKDACGIHHVFYLLKGLRDFLALPKGQVK</sequence>
<accession>A0A6G1KG67</accession>